<evidence type="ECO:0000313" key="6">
    <source>
        <dbReference type="EMBL" id="CAL4086946.1"/>
    </source>
</evidence>
<evidence type="ECO:0000256" key="3">
    <source>
        <dbReference type="ARBA" id="ARBA00020121"/>
    </source>
</evidence>
<sequence length="144" mass="16882">MAELPPRERLACQKTYGGLHRLSNRWRLGILSARRDSRIDRLDQSEKKAAIKTLKKRALNKNPDEFHFHMINSELRNGIHIEKVEDEELKIGDVSQDLTYITHRRSLERKKIEKLKATLHLLAVEQVPKNKHIIFVDTEKDGKQ</sequence>
<evidence type="ECO:0000256" key="2">
    <source>
        <dbReference type="ARBA" id="ARBA00008105"/>
    </source>
</evidence>
<gene>
    <name evidence="6" type="ORF">MNOR_LOCUS13117</name>
</gene>
<name>A0AAV2QIR8_MEGNR</name>
<keyword evidence="5" id="KW-0539">Nucleus</keyword>
<evidence type="ECO:0000313" key="7">
    <source>
        <dbReference type="Proteomes" id="UP001497623"/>
    </source>
</evidence>
<evidence type="ECO:0000256" key="5">
    <source>
        <dbReference type="ARBA" id="ARBA00023242"/>
    </source>
</evidence>
<protein>
    <recommendedName>
        <fullName evidence="3">Probable U3 small nucleolar RNA-associated protein 11</fullName>
    </recommendedName>
</protein>
<proteinExistence type="inferred from homology"/>
<comment type="similarity">
    <text evidence="2">Belongs to the UTP11 family.</text>
</comment>
<dbReference type="Proteomes" id="UP001497623">
    <property type="component" value="Unassembled WGS sequence"/>
</dbReference>
<keyword evidence="4" id="KW-0698">rRNA processing</keyword>
<keyword evidence="7" id="KW-1185">Reference proteome</keyword>
<dbReference type="AlphaFoldDB" id="A0AAV2QIR8"/>
<comment type="subcellular location">
    <subcellularLocation>
        <location evidence="1">Nucleus</location>
        <location evidence="1">Nucleolus</location>
    </subcellularLocation>
</comment>
<organism evidence="6 7">
    <name type="scientific">Meganyctiphanes norvegica</name>
    <name type="common">Northern krill</name>
    <name type="synonym">Thysanopoda norvegica</name>
    <dbReference type="NCBI Taxonomy" id="48144"/>
    <lineage>
        <taxon>Eukaryota</taxon>
        <taxon>Metazoa</taxon>
        <taxon>Ecdysozoa</taxon>
        <taxon>Arthropoda</taxon>
        <taxon>Crustacea</taxon>
        <taxon>Multicrustacea</taxon>
        <taxon>Malacostraca</taxon>
        <taxon>Eumalacostraca</taxon>
        <taxon>Eucarida</taxon>
        <taxon>Euphausiacea</taxon>
        <taxon>Euphausiidae</taxon>
        <taxon>Meganyctiphanes</taxon>
    </lineage>
</organism>
<dbReference type="GO" id="GO:0006364">
    <property type="term" value="P:rRNA processing"/>
    <property type="evidence" value="ECO:0007669"/>
    <property type="project" value="UniProtKB-KW"/>
</dbReference>
<accession>A0AAV2QIR8</accession>
<comment type="caution">
    <text evidence="6">The sequence shown here is derived from an EMBL/GenBank/DDBJ whole genome shotgun (WGS) entry which is preliminary data.</text>
</comment>
<dbReference type="InterPro" id="IPR007144">
    <property type="entry name" value="SSU_processome_Utp11"/>
</dbReference>
<dbReference type="EMBL" id="CAXKWB010007401">
    <property type="protein sequence ID" value="CAL4086946.1"/>
    <property type="molecule type" value="Genomic_DNA"/>
</dbReference>
<dbReference type="PANTHER" id="PTHR12838:SF0">
    <property type="entry name" value="U3 SMALL NUCLEOLAR RNA-ASSOCIATED PROTEIN 11-RELATED"/>
    <property type="match status" value="1"/>
</dbReference>
<dbReference type="GO" id="GO:0032040">
    <property type="term" value="C:small-subunit processome"/>
    <property type="evidence" value="ECO:0007669"/>
    <property type="project" value="InterPro"/>
</dbReference>
<reference evidence="6 7" key="1">
    <citation type="submission" date="2024-05" db="EMBL/GenBank/DDBJ databases">
        <authorList>
            <person name="Wallberg A."/>
        </authorList>
    </citation>
    <scope>NUCLEOTIDE SEQUENCE [LARGE SCALE GENOMIC DNA]</scope>
</reference>
<dbReference type="PANTHER" id="PTHR12838">
    <property type="entry name" value="U3 SMALL NUCLEOLAR RNA-ASSOCIATED PROTEIN 11"/>
    <property type="match status" value="1"/>
</dbReference>
<feature type="non-terminal residue" evidence="6">
    <location>
        <position position="144"/>
    </location>
</feature>
<evidence type="ECO:0000256" key="1">
    <source>
        <dbReference type="ARBA" id="ARBA00004604"/>
    </source>
</evidence>
<dbReference type="Pfam" id="PF03998">
    <property type="entry name" value="Utp11"/>
    <property type="match status" value="1"/>
</dbReference>
<evidence type="ECO:0000256" key="4">
    <source>
        <dbReference type="ARBA" id="ARBA00022552"/>
    </source>
</evidence>